<dbReference type="InterPro" id="IPR051515">
    <property type="entry name" value="IRG"/>
</dbReference>
<proteinExistence type="predicted"/>
<dbReference type="PANTHER" id="PTHR32341:SF10">
    <property type="entry name" value="INTERFERON-INDUCIBLE GTPASE 5"/>
    <property type="match status" value="1"/>
</dbReference>
<reference evidence="1 2" key="1">
    <citation type="submission" date="2019-12" db="EMBL/GenBank/DDBJ databases">
        <authorList>
            <person name="Li C."/>
            <person name="Zhao J."/>
        </authorList>
    </citation>
    <scope>NUCLEOTIDE SEQUENCE [LARGE SCALE GENOMIC DNA]</scope>
    <source>
        <strain evidence="1 2">NEAU-DD11</strain>
    </source>
</reference>
<gene>
    <name evidence="1" type="ORF">GPY61_03220</name>
</gene>
<organism evidence="1 2">
    <name type="scientific">Massilia cellulosiltytica</name>
    <dbReference type="NCBI Taxonomy" id="2683234"/>
    <lineage>
        <taxon>Bacteria</taxon>
        <taxon>Pseudomonadati</taxon>
        <taxon>Pseudomonadota</taxon>
        <taxon>Betaproteobacteria</taxon>
        <taxon>Burkholderiales</taxon>
        <taxon>Oxalobacteraceae</taxon>
        <taxon>Telluria group</taxon>
        <taxon>Massilia</taxon>
    </lineage>
</organism>
<accession>A0A7X3FW21</accession>
<keyword evidence="2" id="KW-1185">Reference proteome</keyword>
<dbReference type="Proteomes" id="UP000443353">
    <property type="component" value="Unassembled WGS sequence"/>
</dbReference>
<evidence type="ECO:0000313" key="2">
    <source>
        <dbReference type="Proteomes" id="UP000443353"/>
    </source>
</evidence>
<evidence type="ECO:0000313" key="1">
    <source>
        <dbReference type="EMBL" id="MVW58933.1"/>
    </source>
</evidence>
<comment type="caution">
    <text evidence="1">The sequence shown here is derived from an EMBL/GenBank/DDBJ whole genome shotgun (WGS) entry which is preliminary data.</text>
</comment>
<dbReference type="AlphaFoldDB" id="A0A7X3FW21"/>
<protein>
    <submittedName>
        <fullName evidence="1">DUF697 domain-containing protein</fullName>
    </submittedName>
</protein>
<name>A0A7X3FW21_9BURK</name>
<dbReference type="PANTHER" id="PTHR32341">
    <property type="entry name" value="INTERFERON-INDUCIBLE GTPASE"/>
    <property type="match status" value="1"/>
</dbReference>
<sequence length="168" mass="17896">MFKKKSQDGELALLPVSSEDIERVRERCRGLVRKRAAISAGVSVIPVPGVDIVADLSSFAVMVEEINRAFGLSPEQIDRLQPRMRIATYQAVAAIGSTLVGKIVTKELVLKLLQKSGAKLAAKSAAKIVPLAGQVASAAIGFALFRQMGYQHIDACTRVAREVAAAPA</sequence>
<dbReference type="RefSeq" id="WP_056133999.1">
    <property type="nucleotide sequence ID" value="NZ_CP168562.1"/>
</dbReference>
<dbReference type="EMBL" id="WSES01000001">
    <property type="protein sequence ID" value="MVW58933.1"/>
    <property type="molecule type" value="Genomic_DNA"/>
</dbReference>